<comment type="subcellular location">
    <subcellularLocation>
        <location evidence="1">Membrane</location>
    </subcellularLocation>
</comment>
<keyword evidence="2" id="KW-0732">Signal</keyword>
<dbReference type="Gene3D" id="2.40.160.20">
    <property type="match status" value="1"/>
</dbReference>
<dbReference type="GO" id="GO:0016020">
    <property type="term" value="C:membrane"/>
    <property type="evidence" value="ECO:0007669"/>
    <property type="project" value="UniProtKB-SubCell"/>
</dbReference>
<evidence type="ECO:0000313" key="7">
    <source>
        <dbReference type="EMBL" id="CAA9521515.1"/>
    </source>
</evidence>
<feature type="compositionally biased region" description="Pro residues" evidence="5">
    <location>
        <begin position="280"/>
        <end position="294"/>
    </location>
</feature>
<dbReference type="Pfam" id="PF13505">
    <property type="entry name" value="OMP_b-brl"/>
    <property type="match status" value="1"/>
</dbReference>
<reference evidence="7" key="1">
    <citation type="submission" date="2020-02" db="EMBL/GenBank/DDBJ databases">
        <authorList>
            <person name="Meier V. D."/>
        </authorList>
    </citation>
    <scope>NUCLEOTIDE SEQUENCE</scope>
    <source>
        <strain evidence="7">AVDCRST_MAG09</strain>
    </source>
</reference>
<evidence type="ECO:0000259" key="6">
    <source>
        <dbReference type="Pfam" id="PF13505"/>
    </source>
</evidence>
<protein>
    <submittedName>
        <fullName evidence="7">Membrane protein</fullName>
    </submittedName>
</protein>
<dbReference type="EMBL" id="CADCVZ010000059">
    <property type="protein sequence ID" value="CAA9521515.1"/>
    <property type="molecule type" value="Genomic_DNA"/>
</dbReference>
<dbReference type="RefSeq" id="WP_294174375.1">
    <property type="nucleotide sequence ID" value="NZ_CADCVZ010000059.1"/>
</dbReference>
<evidence type="ECO:0000256" key="4">
    <source>
        <dbReference type="ARBA" id="ARBA00038306"/>
    </source>
</evidence>
<feature type="region of interest" description="Disordered" evidence="5">
    <location>
        <begin position="277"/>
        <end position="330"/>
    </location>
</feature>
<evidence type="ECO:0000256" key="1">
    <source>
        <dbReference type="ARBA" id="ARBA00004370"/>
    </source>
</evidence>
<dbReference type="InterPro" id="IPR051692">
    <property type="entry name" value="OMP-like"/>
</dbReference>
<evidence type="ECO:0000256" key="3">
    <source>
        <dbReference type="ARBA" id="ARBA00023136"/>
    </source>
</evidence>
<feature type="compositionally biased region" description="Pro residues" evidence="5">
    <location>
        <begin position="314"/>
        <end position="330"/>
    </location>
</feature>
<dbReference type="PANTHER" id="PTHR34001">
    <property type="entry name" value="BLL7405 PROTEIN"/>
    <property type="match status" value="1"/>
</dbReference>
<sequence length="330" mass="33965">MSKFILAGAAIVAINTADTAAAQSADWTGGYIGGRVGYAAGLDDNDERILFDTDLDGTFGDTVNTAAGADAFSPGFCGGSPESAVAADGCDKDNKGIDYGIFAGYDYDFGAIVVGALVEYGRSKVEDAVTAFSTTPANYAFNRELKGTFGLRGRLGIDAGGFMPYVTAGVVRAKIKDSFVTSNAVNAFALNQRSHRETGYRLGGGVEAMVGPVALGLLYLRTNVKDEDARVAVTQGTAGPTNPFILVNPSGTAFRRSEDRFKTHALSLTASYRFGGLAAAPPPPPPPTPPPVPVAPATQTCPDGSVILTTDACPAPPPPPPPPIAAPERG</sequence>
<proteinExistence type="inferred from homology"/>
<name>A0A6J4TEA9_9SPHN</name>
<gene>
    <name evidence="7" type="ORF">AVDCRST_MAG09-2159</name>
</gene>
<evidence type="ECO:0000256" key="2">
    <source>
        <dbReference type="ARBA" id="ARBA00022729"/>
    </source>
</evidence>
<dbReference type="PANTHER" id="PTHR34001:SF3">
    <property type="entry name" value="BLL7405 PROTEIN"/>
    <property type="match status" value="1"/>
</dbReference>
<comment type="similarity">
    <text evidence="4">Belongs to the Omp25/RopB family.</text>
</comment>
<evidence type="ECO:0000256" key="5">
    <source>
        <dbReference type="SAM" id="MobiDB-lite"/>
    </source>
</evidence>
<organism evidence="7">
    <name type="scientific">uncultured Sphingomonas sp</name>
    <dbReference type="NCBI Taxonomy" id="158754"/>
    <lineage>
        <taxon>Bacteria</taxon>
        <taxon>Pseudomonadati</taxon>
        <taxon>Pseudomonadota</taxon>
        <taxon>Alphaproteobacteria</taxon>
        <taxon>Sphingomonadales</taxon>
        <taxon>Sphingomonadaceae</taxon>
        <taxon>Sphingomonas</taxon>
        <taxon>environmental samples</taxon>
    </lineage>
</organism>
<dbReference type="InterPro" id="IPR027385">
    <property type="entry name" value="Beta-barrel_OMP"/>
</dbReference>
<keyword evidence="3" id="KW-0472">Membrane</keyword>
<dbReference type="AlphaFoldDB" id="A0A6J4TEA9"/>
<dbReference type="SUPFAM" id="SSF56925">
    <property type="entry name" value="OMPA-like"/>
    <property type="match status" value="1"/>
</dbReference>
<accession>A0A6J4TEA9</accession>
<feature type="domain" description="Outer membrane protein beta-barrel" evidence="6">
    <location>
        <begin position="12"/>
        <end position="274"/>
    </location>
</feature>
<dbReference type="InterPro" id="IPR011250">
    <property type="entry name" value="OMP/PagP_B-barrel"/>
</dbReference>